<accession>A0A383DTV1</accession>
<reference evidence="2" key="1">
    <citation type="submission" date="2018-05" db="EMBL/GenBank/DDBJ databases">
        <authorList>
            <person name="Lanie J.A."/>
            <person name="Ng W.-L."/>
            <person name="Kazmierczak K.M."/>
            <person name="Andrzejewski T.M."/>
            <person name="Davidsen T.M."/>
            <person name="Wayne K.J."/>
            <person name="Tettelin H."/>
            <person name="Glass J.I."/>
            <person name="Rusch D."/>
            <person name="Podicherti R."/>
            <person name="Tsui H.-C.T."/>
            <person name="Winkler M.E."/>
        </authorList>
    </citation>
    <scope>NUCLEOTIDE SEQUENCE</scope>
</reference>
<name>A0A383DTV1_9ZZZZ</name>
<protein>
    <submittedName>
        <fullName evidence="2">Uncharacterized protein</fullName>
    </submittedName>
</protein>
<dbReference type="AlphaFoldDB" id="A0A383DTV1"/>
<sequence>MGSSKTKKDERQRHHTRISTEEKVTLWNNKTGF</sequence>
<gene>
    <name evidence="2" type="ORF">METZ01_LOCUS500537</name>
</gene>
<organism evidence="2">
    <name type="scientific">marine metagenome</name>
    <dbReference type="NCBI Taxonomy" id="408172"/>
    <lineage>
        <taxon>unclassified sequences</taxon>
        <taxon>metagenomes</taxon>
        <taxon>ecological metagenomes</taxon>
    </lineage>
</organism>
<proteinExistence type="predicted"/>
<dbReference type="EMBL" id="UINC01219971">
    <property type="protein sequence ID" value="SVE47683.1"/>
    <property type="molecule type" value="Genomic_DNA"/>
</dbReference>
<evidence type="ECO:0000313" key="2">
    <source>
        <dbReference type="EMBL" id="SVE47683.1"/>
    </source>
</evidence>
<feature type="region of interest" description="Disordered" evidence="1">
    <location>
        <begin position="1"/>
        <end position="33"/>
    </location>
</feature>
<feature type="compositionally biased region" description="Basic and acidic residues" evidence="1">
    <location>
        <begin position="1"/>
        <end position="24"/>
    </location>
</feature>
<evidence type="ECO:0000256" key="1">
    <source>
        <dbReference type="SAM" id="MobiDB-lite"/>
    </source>
</evidence>